<protein>
    <recommendedName>
        <fullName evidence="8">Nucleoporin</fullName>
    </recommendedName>
</protein>
<proteinExistence type="inferred from homology"/>
<dbReference type="PANTHER" id="PTHR31344:SF0">
    <property type="entry name" value="NUCLEAR PORE COMPLEX PROTEIN NUP205"/>
    <property type="match status" value="1"/>
</dbReference>
<accession>A0AAN6GBZ8</accession>
<organism evidence="6 7">
    <name type="scientific">Tilletia horrida</name>
    <dbReference type="NCBI Taxonomy" id="155126"/>
    <lineage>
        <taxon>Eukaryota</taxon>
        <taxon>Fungi</taxon>
        <taxon>Dikarya</taxon>
        <taxon>Basidiomycota</taxon>
        <taxon>Ustilaginomycotina</taxon>
        <taxon>Exobasidiomycetes</taxon>
        <taxon>Tilletiales</taxon>
        <taxon>Tilletiaceae</taxon>
        <taxon>Tilletia</taxon>
    </lineage>
</organism>
<dbReference type="EMBL" id="JAPDMQ010000150">
    <property type="protein sequence ID" value="KAK0532868.1"/>
    <property type="molecule type" value="Genomic_DNA"/>
</dbReference>
<evidence type="ECO:0000256" key="4">
    <source>
        <dbReference type="ARBA" id="ARBA00023242"/>
    </source>
</evidence>
<evidence type="ECO:0000256" key="2">
    <source>
        <dbReference type="ARBA" id="ARBA00005892"/>
    </source>
</evidence>
<dbReference type="InterPro" id="IPR021827">
    <property type="entry name" value="Nup186/Nup192/Nup205"/>
</dbReference>
<evidence type="ECO:0000256" key="1">
    <source>
        <dbReference type="ARBA" id="ARBA00004123"/>
    </source>
</evidence>
<evidence type="ECO:0000313" key="6">
    <source>
        <dbReference type="EMBL" id="KAK0532868.1"/>
    </source>
</evidence>
<comment type="caution">
    <text evidence="6">The sequence shown here is derived from an EMBL/GenBank/DDBJ whole genome shotgun (WGS) entry which is preliminary data.</text>
</comment>
<evidence type="ECO:0000256" key="5">
    <source>
        <dbReference type="SAM" id="MobiDB-lite"/>
    </source>
</evidence>
<evidence type="ECO:0000256" key="3">
    <source>
        <dbReference type="ARBA" id="ARBA00022448"/>
    </source>
</evidence>
<dbReference type="GO" id="GO:0006999">
    <property type="term" value="P:nuclear pore organization"/>
    <property type="evidence" value="ECO:0007669"/>
    <property type="project" value="TreeGrafter"/>
</dbReference>
<evidence type="ECO:0008006" key="8">
    <source>
        <dbReference type="Google" id="ProtNLM"/>
    </source>
</evidence>
<dbReference type="Proteomes" id="UP001176521">
    <property type="component" value="Unassembled WGS sequence"/>
</dbReference>
<comment type="subcellular location">
    <subcellularLocation>
        <location evidence="1">Nucleus</location>
    </subcellularLocation>
</comment>
<dbReference type="GO" id="GO:0017056">
    <property type="term" value="F:structural constituent of nuclear pore"/>
    <property type="evidence" value="ECO:0007669"/>
    <property type="project" value="TreeGrafter"/>
</dbReference>
<dbReference type="GO" id="GO:0044611">
    <property type="term" value="C:nuclear pore inner ring"/>
    <property type="evidence" value="ECO:0007669"/>
    <property type="project" value="TreeGrafter"/>
</dbReference>
<keyword evidence="7" id="KW-1185">Reference proteome</keyword>
<dbReference type="PANTHER" id="PTHR31344">
    <property type="entry name" value="NUCLEAR PORE COMPLEX PROTEIN NUP205"/>
    <property type="match status" value="1"/>
</dbReference>
<comment type="similarity">
    <text evidence="2">Belongs to the NUP186/NUP192/NUP205 family.</text>
</comment>
<evidence type="ECO:0000313" key="7">
    <source>
        <dbReference type="Proteomes" id="UP001176521"/>
    </source>
</evidence>
<feature type="compositionally biased region" description="Acidic residues" evidence="5">
    <location>
        <begin position="1028"/>
        <end position="1038"/>
    </location>
</feature>
<feature type="region of interest" description="Disordered" evidence="5">
    <location>
        <begin position="1021"/>
        <end position="1050"/>
    </location>
</feature>
<sequence length="2066" mass="224791">MAGAVFQLGRFEALLRLIRAGIHKPERVARSNEWYVAVTRLKADLANLAGVSGPTETERKEIESGRITLGDSTLDLKPDFVKSALQVSKELNVSERYAAFLLQEASLQEARWGRTPVEVGCLLFHLEQQNALSCLQELLEGLLLLQSSNDLLAAEAFKKLEGIVLDILAESASQGTPFAKRLLHRIDTERDIISGIDSAMRSGNICFPEGFYLERVDWMQQSRKAAGTVLYLLAYLKLLPGDGLLEVLRWLQKVPVGGQDPLAVYMLTAALASLDTISETDTMVENSNQIGLADLFADKNFVTTAHSEITAKTWEHADVKHVVLLAWAQVLMLALPRSTALKAELGSQHSDPTILAQTAITGGDSVDALGAFAFLQTSVLSFRQKVLDVLDGEYETVPDAEPFVGGGRGGATGAAGTMFDNLDAALGDGVGQDFQLEVLERVKSLCNATVEQFLPLLRKLQRAEEDAAFSTTRIAQRPGSEPVDRRHDIQAMFDVIATVCRNRPDSGLQFCLSHEGRNTRFLNWALDVRDFGHEQGLFNMLVSISAGPESAWMIHSNVLGAAGPAADGRLSSWPRLFDWVQHYIDTFAAQTSISRPPAHLLPDNEASLLKSFLSLLRNIVHYSDAALAAIYESQEFQALPRLFLLAQQRIPLQLRAALFDALAAFARPNHACADAVTSDLWTLLNSSYTVPAVGARVQVAGQYSLAEDLAAVEASEHIYPATTSFIRLLTALIQPFTSASNARGVKAVTRPLSISESLAKRAEVTRSQNLTPYIDFVVSKVFLRHSDRDFRLHTERWRLIATCLQFIHECLRTYSLDGLFVENEAGVEGAQNPQVLRELVAHPGLDILKRFFQDNRLGKEILSILNPSPTAGFEAVDQHRAQTIFFAHSVRAAMRILVQVLRLQPAFLELLLPSVARAGALAPDAASKVGTVTSYTSFDLQLQRNHESVVQIALFILCEQQDIATLSTKLLGLIADTDFFTSVDQVHLAATRRSANRLVGLLEVSEEAERVRAGAVRQLLRDPATAEPETDALYDDEPLTAPSPEGSVSPTDRTKLAILNLIQGQIDSTRPFPHLGHLLLGFDCHASTASDAFIPTASQGDAEYGVLHAVVDMMIAASTSEDATPLSTSVAERSLAIITKLCRDAVTGEATLRFLRKQGNFFVKMLRSNLLPIEQNERNDTGVVVWSNGRRIVTSETAVLLSLKIQAHLLNGFALEVHSLLANDTHHLAADLVQALFVKSAGESTTSTAGKTSLIALLEGLDFEWHDDRRVDPQDIPLLEDYADMFTVDARYSSTLNSLLLIQQDLQKKGRFYDAKVRPQFEREAASLLAAAAGHEAQLDIAATKHICMIAWRTCLSVVLASANSILRPDISGLVSFDILTAVLARLNSQGGTVDDSQVHELMAGATVDLLSVVRPHCEDTASTLATTGSLGGIATEQLISAFRDILAAITRPSTTVTGRANLYSAAVSFLHLLKTVALAGVDGDFDQDENAKKQDQDSVGDLSTAVATLIPPSSTVATNLRYILSKDAESLVPVVAKDALDSDDAWKTVALTFLAQICGAELSAGARHSPVLDILGRQGYLSNFVHNLRHRDGQLQDAVALKPVSMAPLFVHQALFALFARLAQLRDGLVRLVDVRVLDAVSSLDVLDVRPSGDDMMDAGDDFLPQSSERYHDIVLPVLQLCTVLASRAGRSNSASHQLTDGTGQVTTVHKSIYALLDAHQDTFTNALRAVTRESVSLAQIQLATLLVRLLTSVLPVTGRDVHSKAYLPYHAAINTLLSVYLCEGSWRGKIVPINSDEAQESQTPVPSTNKYTKFDASVDLVVGRLNAALLAYGAAATSDDTNRISPMFSSSLTRPDANNGLPFMPRATAASLARSTNARVSNMATLGTLIRSLEEHATTLEDCRWEVEKIQALMESSQSWVVETCAEILGISLADARAKNAAALRAWALKHLREHQKFVRALILLKLDAVEILLILLLRHFAFYLDFLPDTRRADKSIASAASTGLDRLSIRTEGAAAVNEAIERLSLLTVSTSILPGGDSRHALIQMAARRLQAITVDRGEGA</sequence>
<reference evidence="6" key="1">
    <citation type="journal article" date="2023" name="PhytoFront">
        <title>Draft Genome Resources of Seven Strains of Tilletia horrida, Causal Agent of Kernel Smut of Rice.</title>
        <authorList>
            <person name="Khanal S."/>
            <person name="Antony Babu S."/>
            <person name="Zhou X.G."/>
        </authorList>
    </citation>
    <scope>NUCLEOTIDE SEQUENCE</scope>
    <source>
        <strain evidence="6">TX3</strain>
    </source>
</reference>
<name>A0AAN6GBZ8_9BASI</name>
<dbReference type="Pfam" id="PF11894">
    <property type="entry name" value="Nup192"/>
    <property type="match status" value="1"/>
</dbReference>
<gene>
    <name evidence="6" type="ORF">OC842_003165</name>
</gene>
<keyword evidence="3" id="KW-0813">Transport</keyword>
<keyword evidence="4" id="KW-0539">Nucleus</keyword>